<reference evidence="4" key="2">
    <citation type="submission" date="2021-04" db="EMBL/GenBank/DDBJ databases">
        <authorList>
            <person name="Gilroy R."/>
        </authorList>
    </citation>
    <scope>NUCLEOTIDE SEQUENCE</scope>
    <source>
        <strain evidence="4">ChiBcec15-1070</strain>
    </source>
</reference>
<sequence length="246" mass="28180">MPRTKTTTKVQPKAAVAAPLTDDEVSTREMILRRSLELINARGMVDFRIDTLAQSLGLSPGNITYHFSRKEDICVALWEQYLEDYGQVVRSLTTLLDMKQLFLLNRINIHLNYKYRGVVVFRSADLGAMRRDLEAGRENEAEHFTIARRVMQLLAQNGYLNDDATAEIVDGINTYHYIMMRWGINFAYQAYTPEEVESQLDYLSLLTLHALYPTLSQKGRDEFAEIMEKVTTNSLLGDNPIQHLGQ</sequence>
<reference evidence="4" key="1">
    <citation type="journal article" date="2021" name="PeerJ">
        <title>Extensive microbial diversity within the chicken gut microbiome revealed by metagenomics and culture.</title>
        <authorList>
            <person name="Gilroy R."/>
            <person name="Ravi A."/>
            <person name="Getino M."/>
            <person name="Pursley I."/>
            <person name="Horton D.L."/>
            <person name="Alikhan N.F."/>
            <person name="Baker D."/>
            <person name="Gharbi K."/>
            <person name="Hall N."/>
            <person name="Watson M."/>
            <person name="Adriaenssens E.M."/>
            <person name="Foster-Nyarko E."/>
            <person name="Jarju S."/>
            <person name="Secka A."/>
            <person name="Antonio M."/>
            <person name="Oren A."/>
            <person name="Chaudhuri R.R."/>
            <person name="La Ragione R."/>
            <person name="Hildebrand F."/>
            <person name="Pallen M.J."/>
        </authorList>
    </citation>
    <scope>NUCLEOTIDE SEQUENCE</scope>
    <source>
        <strain evidence="4">ChiBcec15-1070</strain>
    </source>
</reference>
<dbReference type="InterPro" id="IPR001647">
    <property type="entry name" value="HTH_TetR"/>
</dbReference>
<dbReference type="EMBL" id="DXHL01000037">
    <property type="protein sequence ID" value="HIW11478.1"/>
    <property type="molecule type" value="Genomic_DNA"/>
</dbReference>
<dbReference type="SUPFAM" id="SSF46689">
    <property type="entry name" value="Homeodomain-like"/>
    <property type="match status" value="1"/>
</dbReference>
<comment type="caution">
    <text evidence="4">The sequence shown here is derived from an EMBL/GenBank/DDBJ whole genome shotgun (WGS) entry which is preliminary data.</text>
</comment>
<evidence type="ECO:0000313" key="5">
    <source>
        <dbReference type="Proteomes" id="UP000823926"/>
    </source>
</evidence>
<keyword evidence="1 2" id="KW-0238">DNA-binding</keyword>
<feature type="domain" description="HTH tetR-type" evidence="3">
    <location>
        <begin position="25"/>
        <end position="85"/>
    </location>
</feature>
<feature type="DNA-binding region" description="H-T-H motif" evidence="2">
    <location>
        <begin position="48"/>
        <end position="67"/>
    </location>
</feature>
<dbReference type="InterPro" id="IPR009057">
    <property type="entry name" value="Homeodomain-like_sf"/>
</dbReference>
<dbReference type="Gene3D" id="1.10.357.10">
    <property type="entry name" value="Tetracycline Repressor, domain 2"/>
    <property type="match status" value="1"/>
</dbReference>
<evidence type="ECO:0000313" key="4">
    <source>
        <dbReference type="EMBL" id="HIW11478.1"/>
    </source>
</evidence>
<evidence type="ECO:0000256" key="1">
    <source>
        <dbReference type="ARBA" id="ARBA00023125"/>
    </source>
</evidence>
<protein>
    <submittedName>
        <fullName evidence="4">TetR/AcrR family transcriptional regulator</fullName>
    </submittedName>
</protein>
<dbReference type="Proteomes" id="UP000823926">
    <property type="component" value="Unassembled WGS sequence"/>
</dbReference>
<proteinExistence type="predicted"/>
<dbReference type="GO" id="GO:0003677">
    <property type="term" value="F:DNA binding"/>
    <property type="evidence" value="ECO:0007669"/>
    <property type="project" value="UniProtKB-UniRule"/>
</dbReference>
<name>A0A9D1TYE4_9BACT</name>
<dbReference type="AlphaFoldDB" id="A0A9D1TYE4"/>
<evidence type="ECO:0000256" key="2">
    <source>
        <dbReference type="PROSITE-ProRule" id="PRU00335"/>
    </source>
</evidence>
<accession>A0A9D1TYE4</accession>
<dbReference type="PRINTS" id="PR00455">
    <property type="entry name" value="HTHTETR"/>
</dbReference>
<dbReference type="PROSITE" id="PS50977">
    <property type="entry name" value="HTH_TETR_2"/>
    <property type="match status" value="1"/>
</dbReference>
<gene>
    <name evidence="4" type="ORF">H9888_08315</name>
</gene>
<evidence type="ECO:0000259" key="3">
    <source>
        <dbReference type="PROSITE" id="PS50977"/>
    </source>
</evidence>
<dbReference type="Pfam" id="PF00440">
    <property type="entry name" value="TetR_N"/>
    <property type="match status" value="1"/>
</dbReference>
<organism evidence="4 5">
    <name type="scientific">Candidatus Rikenella faecigallinarum</name>
    <dbReference type="NCBI Taxonomy" id="2838745"/>
    <lineage>
        <taxon>Bacteria</taxon>
        <taxon>Pseudomonadati</taxon>
        <taxon>Bacteroidota</taxon>
        <taxon>Bacteroidia</taxon>
        <taxon>Bacteroidales</taxon>
        <taxon>Rikenellaceae</taxon>
        <taxon>Rikenella</taxon>
    </lineage>
</organism>